<evidence type="ECO:0000313" key="2">
    <source>
        <dbReference type="EMBL" id="PVE48014.1"/>
    </source>
</evidence>
<keyword evidence="1" id="KW-0732">Signal</keyword>
<proteinExistence type="predicted"/>
<reference evidence="2 3" key="1">
    <citation type="journal article" date="2011" name="Syst. Appl. Microbiol.">
        <title>Defluviimonas denitrificans gen. nov., sp. nov., and Pararhodobacter aggregans gen. nov., sp. nov., non-phototrophic Rhodobacteraceae from the biofilter of a marine aquaculture.</title>
        <authorList>
            <person name="Foesel B.U."/>
            <person name="Drake H.L."/>
            <person name="Schramm A."/>
        </authorList>
    </citation>
    <scope>NUCLEOTIDE SEQUENCE [LARGE SCALE GENOMIC DNA]</scope>
    <source>
        <strain evidence="2 3">D1-19</strain>
    </source>
</reference>
<keyword evidence="3" id="KW-1185">Reference proteome</keyword>
<dbReference type="RefSeq" id="WP_107751387.1">
    <property type="nucleotide sequence ID" value="NZ_QBKF01000004.1"/>
</dbReference>
<evidence type="ECO:0000256" key="1">
    <source>
        <dbReference type="SAM" id="SignalP"/>
    </source>
</evidence>
<comment type="caution">
    <text evidence="2">The sequence shown here is derived from an EMBL/GenBank/DDBJ whole genome shotgun (WGS) entry which is preliminary data.</text>
</comment>
<protein>
    <submittedName>
        <fullName evidence="2">Uncharacterized protein</fullName>
    </submittedName>
</protein>
<evidence type="ECO:0000313" key="3">
    <source>
        <dbReference type="Proteomes" id="UP000244810"/>
    </source>
</evidence>
<dbReference type="AlphaFoldDB" id="A0A2T7UTM6"/>
<dbReference type="EMBL" id="QDDR01000003">
    <property type="protein sequence ID" value="PVE48014.1"/>
    <property type="molecule type" value="Genomic_DNA"/>
</dbReference>
<dbReference type="OrthoDB" id="9871574at2"/>
<dbReference type="Proteomes" id="UP000244810">
    <property type="component" value="Unassembled WGS sequence"/>
</dbReference>
<organism evidence="2 3">
    <name type="scientific">Pararhodobacter aggregans</name>
    <dbReference type="NCBI Taxonomy" id="404875"/>
    <lineage>
        <taxon>Bacteria</taxon>
        <taxon>Pseudomonadati</taxon>
        <taxon>Pseudomonadota</taxon>
        <taxon>Alphaproteobacteria</taxon>
        <taxon>Rhodobacterales</taxon>
        <taxon>Paracoccaceae</taxon>
        <taxon>Pararhodobacter</taxon>
    </lineage>
</organism>
<accession>A0A2T7UTM6</accession>
<name>A0A2T7UTM6_9RHOB</name>
<feature type="chain" id="PRO_5015667539" evidence="1">
    <location>
        <begin position="24"/>
        <end position="124"/>
    </location>
</feature>
<sequence length="124" mass="12617">MNRVITTAAVAAFAALGAVAAHAADVNGAGIVTPSTVAATSSAHTLRAGNVYSARDLAVAGLNASDVLEVQAPAQLEVRAGDVYSSRDLNVAGLNANDLVVVSNFADPTRNPSTNDRRSLSDER</sequence>
<gene>
    <name evidence="2" type="ORF">DDE23_07690</name>
</gene>
<feature type="signal peptide" evidence="1">
    <location>
        <begin position="1"/>
        <end position="23"/>
    </location>
</feature>